<dbReference type="InterPro" id="IPR041698">
    <property type="entry name" value="Methyltransf_25"/>
</dbReference>
<sequence length="349" mass="38587">MGTPLDIHPAMAYAPQEPWPPFSESVLGWDDSFHDLMLNDRLRMHAYRDAIFEVVQRGDYVVDLGTGTGILSQWALEAGAARVTGIEMNAHMLDLARQRIANVGYADRFEAVNQISYDVHLANPADVLISEIIGNLADNENFQPILADAIARFLRPGGAILPQAVSSFLVPVAADQAHRNIAEGLVSRLNDRYDVTKLYGRPGIRSPFDIYYDCILPRDLYLSQPKRLRRYEGAWDQPATYAKSLAYTMTTNGTLTGFKGYFVAELSAHTVLDISGDDIFAGTTSDSWKHAYLPIQSPIDVQAGDTLNLAFSRRYPSGEPTGFQQVYAWAGGVYRDGTLIARFSQASGE</sequence>
<evidence type="ECO:0000259" key="1">
    <source>
        <dbReference type="Pfam" id="PF13649"/>
    </source>
</evidence>
<dbReference type="SUPFAM" id="SSF53335">
    <property type="entry name" value="S-adenosyl-L-methionine-dependent methyltransferases"/>
    <property type="match status" value="1"/>
</dbReference>
<dbReference type="Pfam" id="PF17286">
    <property type="entry name" value="PRMT5_C"/>
    <property type="match status" value="1"/>
</dbReference>
<proteinExistence type="predicted"/>
<dbReference type="GO" id="GO:0032259">
    <property type="term" value="P:methylation"/>
    <property type="evidence" value="ECO:0007669"/>
    <property type="project" value="UniProtKB-KW"/>
</dbReference>
<dbReference type="CDD" id="cd02440">
    <property type="entry name" value="AdoMet_MTases"/>
    <property type="match status" value="1"/>
</dbReference>
<dbReference type="GO" id="GO:0042054">
    <property type="term" value="F:histone methyltransferase activity"/>
    <property type="evidence" value="ECO:0007669"/>
    <property type="project" value="TreeGrafter"/>
</dbReference>
<dbReference type="EMBL" id="FKIF01000008">
    <property type="protein sequence ID" value="SAI73103.1"/>
    <property type="molecule type" value="Genomic_DNA"/>
</dbReference>
<keyword evidence="4" id="KW-1185">Reference proteome</keyword>
<dbReference type="InterPro" id="IPR025799">
    <property type="entry name" value="Arg_MeTrfase"/>
</dbReference>
<dbReference type="PROSITE" id="PS51678">
    <property type="entry name" value="SAM_MT_PRMT"/>
    <property type="match status" value="1"/>
</dbReference>
<dbReference type="PANTHER" id="PTHR11006:SF4">
    <property type="entry name" value="PROTEIN ARGININE N-METHYLTRANSFERASE 7"/>
    <property type="match status" value="1"/>
</dbReference>
<dbReference type="Gene3D" id="3.40.50.150">
    <property type="entry name" value="Vaccinia Virus protein VP39"/>
    <property type="match status" value="1"/>
</dbReference>
<evidence type="ECO:0000313" key="3">
    <source>
        <dbReference type="EMBL" id="SAI73103.1"/>
    </source>
</evidence>
<dbReference type="AlphaFoldDB" id="A0A157SSI3"/>
<dbReference type="InterPro" id="IPR035248">
    <property type="entry name" value="PRMT5_C"/>
</dbReference>
<gene>
    <name evidence="3" type="ORF">SAMEA3906486_04467</name>
</gene>
<organism evidence="3 4">
    <name type="scientific">Bordetella ansorpii</name>
    <dbReference type="NCBI Taxonomy" id="288768"/>
    <lineage>
        <taxon>Bacteria</taxon>
        <taxon>Pseudomonadati</taxon>
        <taxon>Pseudomonadota</taxon>
        <taxon>Betaproteobacteria</taxon>
        <taxon>Burkholderiales</taxon>
        <taxon>Alcaligenaceae</taxon>
        <taxon>Bordetella</taxon>
    </lineage>
</organism>
<dbReference type="Gene3D" id="2.70.160.11">
    <property type="entry name" value="Hnrnp arginine n-methyltransferase1"/>
    <property type="match status" value="1"/>
</dbReference>
<keyword evidence="3" id="KW-0808">Transferase</keyword>
<dbReference type="OrthoDB" id="101857at2"/>
<dbReference type="STRING" id="288768.SAMEA3906486_04467"/>
<dbReference type="PANTHER" id="PTHR11006">
    <property type="entry name" value="PROTEIN ARGININE N-METHYLTRANSFERASE"/>
    <property type="match status" value="1"/>
</dbReference>
<evidence type="ECO:0000259" key="2">
    <source>
        <dbReference type="Pfam" id="PF17286"/>
    </source>
</evidence>
<protein>
    <submittedName>
        <fullName evidence="3">Arsenite S-adenosylmethyltransferase</fullName>
    </submittedName>
</protein>
<name>A0A157SSI3_9BORD</name>
<keyword evidence="3" id="KW-0489">Methyltransferase</keyword>
<feature type="domain" description="Methyltransferase" evidence="1">
    <location>
        <begin position="61"/>
        <end position="158"/>
    </location>
</feature>
<accession>A0A157SSI3</accession>
<dbReference type="Pfam" id="PF13649">
    <property type="entry name" value="Methyltransf_25"/>
    <property type="match status" value="1"/>
</dbReference>
<dbReference type="GO" id="GO:0016274">
    <property type="term" value="F:protein-arginine N-methyltransferase activity"/>
    <property type="evidence" value="ECO:0007669"/>
    <property type="project" value="InterPro"/>
</dbReference>
<feature type="domain" description="PRMT5 oligomerisation" evidence="2">
    <location>
        <begin position="225"/>
        <end position="314"/>
    </location>
</feature>
<dbReference type="InterPro" id="IPR029063">
    <property type="entry name" value="SAM-dependent_MTases_sf"/>
</dbReference>
<reference evidence="3 4" key="1">
    <citation type="submission" date="2016-04" db="EMBL/GenBank/DDBJ databases">
        <authorList>
            <consortium name="Pathogen Informatics"/>
        </authorList>
    </citation>
    <scope>NUCLEOTIDE SEQUENCE [LARGE SCALE GENOMIC DNA]</scope>
    <source>
        <strain evidence="3 4">H050680373</strain>
    </source>
</reference>
<dbReference type="RefSeq" id="WP_066131891.1">
    <property type="nucleotide sequence ID" value="NZ_FKIF01000008.1"/>
</dbReference>
<dbReference type="Proteomes" id="UP000076848">
    <property type="component" value="Unassembled WGS sequence"/>
</dbReference>
<evidence type="ECO:0000313" key="4">
    <source>
        <dbReference type="Proteomes" id="UP000076848"/>
    </source>
</evidence>